<dbReference type="GO" id="GO:0000981">
    <property type="term" value="F:DNA-binding transcription factor activity, RNA polymerase II-specific"/>
    <property type="evidence" value="ECO:0007669"/>
    <property type="project" value="InterPro"/>
</dbReference>
<accession>A0AAV9W3N9</accession>
<dbReference type="InterPro" id="IPR001138">
    <property type="entry name" value="Zn2Cys6_DnaBD"/>
</dbReference>
<dbReference type="SUPFAM" id="SSF57701">
    <property type="entry name" value="Zn2/Cys6 DNA-binding domain"/>
    <property type="match status" value="1"/>
</dbReference>
<sequence length="359" mass="40476">MEHTVVAHSNVNMRRSCHFCRLRKIRCSGQNICSACRERNIDCVYEAESSRGRPKNGIPGAGHVGFAAMASPDADVVPGGSNDVAPSGPTPRALARGDQSGSVRRYIYKPSPEEEASVEPVVRERPTIDLASIDLSSLQLFKKSEGLGSKLEGGGPRWGDDGELGEALGKVLSFLWQTYTEWRDSQGDFVQGVVDGLQESDYVKNNNLNVFVFANDNSQFFFTNWWESVIDDTAWFGILDKSYRVVVFETGWFARYGQGGYNNWCYGWWVTNPQWEHEWDDGDGRVAITYIGRTHNSSDKVPTAWQIYNTWDNESFPDIKPLLMQCNSTASWETTWMQSIWNSSAIHYGKGDDTYVWQP</sequence>
<dbReference type="CDD" id="cd00067">
    <property type="entry name" value="GAL4"/>
    <property type="match status" value="1"/>
</dbReference>
<dbReference type="EMBL" id="JAVHJL010000006">
    <property type="protein sequence ID" value="KAK6501551.1"/>
    <property type="molecule type" value="Genomic_DNA"/>
</dbReference>
<dbReference type="Gene3D" id="4.10.240.10">
    <property type="entry name" value="Zn(2)-C6 fungal-type DNA-binding domain"/>
    <property type="match status" value="1"/>
</dbReference>
<dbReference type="GO" id="GO:0001080">
    <property type="term" value="P:nitrogen catabolite activation of transcription from RNA polymerase II promoter"/>
    <property type="evidence" value="ECO:0007669"/>
    <property type="project" value="TreeGrafter"/>
</dbReference>
<protein>
    <recommendedName>
        <fullName evidence="3">Zn(2)-C6 fungal-type domain-containing protein</fullName>
    </recommendedName>
</protein>
<dbReference type="PANTHER" id="PTHR31668">
    <property type="entry name" value="GLUCOSE TRANSPORT TRANSCRIPTION REGULATOR RGT1-RELATED-RELATED"/>
    <property type="match status" value="1"/>
</dbReference>
<organism evidence="4 5">
    <name type="scientific">Arthrobotrys musiformis</name>
    <dbReference type="NCBI Taxonomy" id="47236"/>
    <lineage>
        <taxon>Eukaryota</taxon>
        <taxon>Fungi</taxon>
        <taxon>Dikarya</taxon>
        <taxon>Ascomycota</taxon>
        <taxon>Pezizomycotina</taxon>
        <taxon>Orbiliomycetes</taxon>
        <taxon>Orbiliales</taxon>
        <taxon>Orbiliaceae</taxon>
        <taxon>Arthrobotrys</taxon>
    </lineage>
</organism>
<dbReference type="AlphaFoldDB" id="A0AAV9W3N9"/>
<dbReference type="InterPro" id="IPR050797">
    <property type="entry name" value="Carb_Metab_Trans_Reg"/>
</dbReference>
<evidence type="ECO:0000313" key="4">
    <source>
        <dbReference type="EMBL" id="KAK6501551.1"/>
    </source>
</evidence>
<evidence type="ECO:0000256" key="2">
    <source>
        <dbReference type="SAM" id="MobiDB-lite"/>
    </source>
</evidence>
<dbReference type="SMART" id="SM00066">
    <property type="entry name" value="GAL4"/>
    <property type="match status" value="1"/>
</dbReference>
<keyword evidence="5" id="KW-1185">Reference proteome</keyword>
<feature type="region of interest" description="Disordered" evidence="2">
    <location>
        <begin position="75"/>
        <end position="101"/>
    </location>
</feature>
<name>A0AAV9W3N9_9PEZI</name>
<proteinExistence type="predicted"/>
<evidence type="ECO:0000256" key="1">
    <source>
        <dbReference type="ARBA" id="ARBA00023242"/>
    </source>
</evidence>
<dbReference type="Pfam" id="PF00172">
    <property type="entry name" value="Zn_clus"/>
    <property type="match status" value="1"/>
</dbReference>
<feature type="domain" description="Zn(2)-C6 fungal-type" evidence="3">
    <location>
        <begin position="16"/>
        <end position="45"/>
    </location>
</feature>
<dbReference type="PROSITE" id="PS50048">
    <property type="entry name" value="ZN2_CY6_FUNGAL_2"/>
    <property type="match status" value="1"/>
</dbReference>
<reference evidence="4 5" key="1">
    <citation type="submission" date="2023-08" db="EMBL/GenBank/DDBJ databases">
        <authorList>
            <person name="Palmer J.M."/>
        </authorList>
    </citation>
    <scope>NUCLEOTIDE SEQUENCE [LARGE SCALE GENOMIC DNA]</scope>
    <source>
        <strain evidence="4 5">TWF481</strain>
    </source>
</reference>
<dbReference type="GO" id="GO:0005634">
    <property type="term" value="C:nucleus"/>
    <property type="evidence" value="ECO:0007669"/>
    <property type="project" value="TreeGrafter"/>
</dbReference>
<dbReference type="PROSITE" id="PS00463">
    <property type="entry name" value="ZN2_CY6_FUNGAL_1"/>
    <property type="match status" value="1"/>
</dbReference>
<dbReference type="InterPro" id="IPR036864">
    <property type="entry name" value="Zn2-C6_fun-type_DNA-bd_sf"/>
</dbReference>
<evidence type="ECO:0000313" key="5">
    <source>
        <dbReference type="Proteomes" id="UP001370758"/>
    </source>
</evidence>
<keyword evidence="1" id="KW-0539">Nucleus</keyword>
<gene>
    <name evidence="4" type="ORF">TWF481_009387</name>
</gene>
<dbReference type="Proteomes" id="UP001370758">
    <property type="component" value="Unassembled WGS sequence"/>
</dbReference>
<comment type="caution">
    <text evidence="4">The sequence shown here is derived from an EMBL/GenBank/DDBJ whole genome shotgun (WGS) entry which is preliminary data.</text>
</comment>
<evidence type="ECO:0000259" key="3">
    <source>
        <dbReference type="PROSITE" id="PS50048"/>
    </source>
</evidence>
<dbReference type="GO" id="GO:0008270">
    <property type="term" value="F:zinc ion binding"/>
    <property type="evidence" value="ECO:0007669"/>
    <property type="project" value="InterPro"/>
</dbReference>
<dbReference type="PANTHER" id="PTHR31668:SF4">
    <property type="entry name" value="TRANSCRIPTIONAL ACTIVATOR PROTEIN DAL81"/>
    <property type="match status" value="1"/>
</dbReference>